<feature type="compositionally biased region" description="Gly residues" evidence="1">
    <location>
        <begin position="187"/>
        <end position="197"/>
    </location>
</feature>
<protein>
    <submittedName>
        <fullName evidence="2">Uncharacterized protein</fullName>
    </submittedName>
</protein>
<feature type="region of interest" description="Disordered" evidence="1">
    <location>
        <begin position="1"/>
        <end position="21"/>
    </location>
</feature>
<feature type="region of interest" description="Disordered" evidence="1">
    <location>
        <begin position="153"/>
        <end position="206"/>
    </location>
</feature>
<feature type="compositionally biased region" description="Basic and acidic residues" evidence="1">
    <location>
        <begin position="1"/>
        <end position="11"/>
    </location>
</feature>
<sequence>MPITARHHDTHQAPPSTTNYHQKSPFSKLVLLIPLPQPLVILTVDRPSVLRSRSFRGRLNERVSLRTEKNSIAPNSESTSREPATDIDTFSHSPGILSCHSSTPLKSYWCDGTLSSSRGIRRMDHESFQCYPDGLPQVENILRESVRASRCGKWKKARDTESPSRDLISSEKKLGGRRRLESDFTGGRDGGSGGVGDGGDDDDESPIAENIVNNIEKKFGCVFERGIEPFRRHRYVGWLVLLSRPALLPGQAINTIGFAG</sequence>
<evidence type="ECO:0000256" key="1">
    <source>
        <dbReference type="SAM" id="MobiDB-lite"/>
    </source>
</evidence>
<evidence type="ECO:0000313" key="2">
    <source>
        <dbReference type="EMBL" id="KOC70376.1"/>
    </source>
</evidence>
<reference evidence="2 3" key="1">
    <citation type="submission" date="2015-07" db="EMBL/GenBank/DDBJ databases">
        <title>The genome of Habropoda laboriosa.</title>
        <authorList>
            <person name="Pan H."/>
            <person name="Kapheim K."/>
        </authorList>
    </citation>
    <scope>NUCLEOTIDE SEQUENCE [LARGE SCALE GENOMIC DNA]</scope>
    <source>
        <strain evidence="2">0110345459</strain>
    </source>
</reference>
<gene>
    <name evidence="2" type="ORF">WH47_02879</name>
</gene>
<dbReference type="EMBL" id="KQ414590">
    <property type="protein sequence ID" value="KOC70376.1"/>
    <property type="molecule type" value="Genomic_DNA"/>
</dbReference>
<name>A0A0L7RI23_9HYME</name>
<accession>A0A0L7RI23</accession>
<evidence type="ECO:0000313" key="3">
    <source>
        <dbReference type="Proteomes" id="UP000053825"/>
    </source>
</evidence>
<organism evidence="2 3">
    <name type="scientific">Habropoda laboriosa</name>
    <dbReference type="NCBI Taxonomy" id="597456"/>
    <lineage>
        <taxon>Eukaryota</taxon>
        <taxon>Metazoa</taxon>
        <taxon>Ecdysozoa</taxon>
        <taxon>Arthropoda</taxon>
        <taxon>Hexapoda</taxon>
        <taxon>Insecta</taxon>
        <taxon>Pterygota</taxon>
        <taxon>Neoptera</taxon>
        <taxon>Endopterygota</taxon>
        <taxon>Hymenoptera</taxon>
        <taxon>Apocrita</taxon>
        <taxon>Aculeata</taxon>
        <taxon>Apoidea</taxon>
        <taxon>Anthophila</taxon>
        <taxon>Apidae</taxon>
        <taxon>Habropoda</taxon>
    </lineage>
</organism>
<dbReference type="Proteomes" id="UP000053825">
    <property type="component" value="Unassembled WGS sequence"/>
</dbReference>
<keyword evidence="3" id="KW-1185">Reference proteome</keyword>
<dbReference type="AlphaFoldDB" id="A0A0L7RI23"/>
<proteinExistence type="predicted"/>
<feature type="region of interest" description="Disordered" evidence="1">
    <location>
        <begin position="66"/>
        <end position="88"/>
    </location>
</feature>
<feature type="compositionally biased region" description="Basic and acidic residues" evidence="1">
    <location>
        <begin position="157"/>
        <end position="182"/>
    </location>
</feature>